<accession>A0AAE1UJQ1</accession>
<dbReference type="Proteomes" id="UP001292094">
    <property type="component" value="Unassembled WGS sequence"/>
</dbReference>
<keyword evidence="1" id="KW-0732">Signal</keyword>
<reference evidence="3" key="1">
    <citation type="submission" date="2023-11" db="EMBL/GenBank/DDBJ databases">
        <title>Genome assemblies of two species of porcelain crab, Petrolisthes cinctipes and Petrolisthes manimaculis (Anomura: Porcellanidae).</title>
        <authorList>
            <person name="Angst P."/>
        </authorList>
    </citation>
    <scope>NUCLEOTIDE SEQUENCE</scope>
    <source>
        <strain evidence="3">PB745_02</strain>
        <tissue evidence="3">Gill</tissue>
    </source>
</reference>
<evidence type="ECO:0000256" key="1">
    <source>
        <dbReference type="ARBA" id="ARBA00022729"/>
    </source>
</evidence>
<dbReference type="Pfam" id="PF24606">
    <property type="entry name" value="CEMIP_beta-hel"/>
    <property type="match status" value="1"/>
</dbReference>
<dbReference type="InterPro" id="IPR052387">
    <property type="entry name" value="Fibrocystin"/>
</dbReference>
<dbReference type="InterPro" id="IPR012334">
    <property type="entry name" value="Pectin_lyas_fold"/>
</dbReference>
<keyword evidence="4" id="KW-1185">Reference proteome</keyword>
<dbReference type="AlphaFoldDB" id="A0AAE1UJQ1"/>
<evidence type="ECO:0000313" key="3">
    <source>
        <dbReference type="EMBL" id="KAK4327468.1"/>
    </source>
</evidence>
<evidence type="ECO:0000259" key="2">
    <source>
        <dbReference type="Pfam" id="PF24606"/>
    </source>
</evidence>
<comment type="caution">
    <text evidence="3">The sequence shown here is derived from an EMBL/GenBank/DDBJ whole genome shotgun (WGS) entry which is preliminary data.</text>
</comment>
<dbReference type="PANTHER" id="PTHR46769:SF2">
    <property type="entry name" value="FIBROCYSTIN-L ISOFORM 2 PRECURSOR-RELATED"/>
    <property type="match status" value="1"/>
</dbReference>
<feature type="domain" description="CEMIP beta-helix" evidence="2">
    <location>
        <begin position="67"/>
        <end position="204"/>
    </location>
</feature>
<organism evidence="3 4">
    <name type="scientific">Petrolisthes manimaculis</name>
    <dbReference type="NCBI Taxonomy" id="1843537"/>
    <lineage>
        <taxon>Eukaryota</taxon>
        <taxon>Metazoa</taxon>
        <taxon>Ecdysozoa</taxon>
        <taxon>Arthropoda</taxon>
        <taxon>Crustacea</taxon>
        <taxon>Multicrustacea</taxon>
        <taxon>Malacostraca</taxon>
        <taxon>Eumalacostraca</taxon>
        <taxon>Eucarida</taxon>
        <taxon>Decapoda</taxon>
        <taxon>Pleocyemata</taxon>
        <taxon>Anomura</taxon>
        <taxon>Galatheoidea</taxon>
        <taxon>Porcellanidae</taxon>
        <taxon>Petrolisthes</taxon>
    </lineage>
</organism>
<dbReference type="Gene3D" id="2.160.20.10">
    <property type="entry name" value="Single-stranded right-handed beta-helix, Pectin lyase-like"/>
    <property type="match status" value="1"/>
</dbReference>
<protein>
    <recommendedName>
        <fullName evidence="2">CEMIP beta-helix domain-containing protein</fullName>
    </recommendedName>
</protein>
<sequence length="935" mass="102839">MLQTGFISAETHNLHSGQVEGTLAGEVGLLTRNIVIEGNKYQGFENKLRGRVIVSRLTQDGLDYEGSAKLDAVEFRNMGQLGFDDTDDPRFSLAFHSLGETTTNYVKRCSFNVNFSPALGFFSTNSVPVEANIFYHSVGSGVIDEGSDNVYKDNLLVSMLFPGTYNGAQETQNMDWYGAFNLNKATNPVLENNVVAGSEQAGIRTYGENCQDASLWMNNEIHSAIFGVLLWKKSGDADSPCKKVSNMYAWRIEDTAFFMMYPASLLLSNVLSVDNELGTNQLVYRPAALSHEFEDKTATVRDSVFVGATPSHTCSFHQSSSSSILFFSKSKFWEGGKEDGNTGILFASFMLSVNMAPKHKFNELSSYPALHGSFYIEDVTFTNFESRDNCGIDVALMTNQGSDDAIHPIFTSGLTFVDTPEDNYVFIHYTNLVRVNPSDCVDMDCDGHKKVVVTDNDGSLLGSEQATLTSEAEKEWDGDRSHGVGNYRIPIPLRQNSDGSAIPEADKFPNKGIVRDNSCTKMATWQGWKCTNLIHRMMIIESLDSDTKEVAMTSTPPQVIRLHLLHADPSEAVVLRIYFPKLQRYDIYVDDIYVAPKNLDTSKLPAYQLLGEGTMYEPTLSDPTGSNYLQRSEKLLHVVLRGGQIVDIKTTSMIILTTGLVVDPNNFYKENVIQNLALLLGVAPENIRVMNVINEGSTGRRTKMGKEKKTFEMEIVSSPTSSLSSNTSTAPGGNVLSSEQLDQSMSNIVEYYQIGNSDKFNVSLDLDEVNVVEAIEPPKEPGPKATKEEGSVVIEGAELFSQIQQKEEEATLNKSLEVVIYDTPTSSIVVDGVPSVVVTYTLFDTSPAITVLNDNGDAVESLGHSSDPWQFTATLIGGDLAATLMGTRTVAYQDGYANFTDLSLDLPGSDYSISFNVTHPDSARSLNVTLPQNFW</sequence>
<proteinExistence type="predicted"/>
<name>A0AAE1UJQ1_9EUCA</name>
<dbReference type="EMBL" id="JAWZYT010000149">
    <property type="protein sequence ID" value="KAK4327468.1"/>
    <property type="molecule type" value="Genomic_DNA"/>
</dbReference>
<dbReference type="PANTHER" id="PTHR46769">
    <property type="entry name" value="POLYCYSTIC KIDNEY AND HEPATIC DISEASE 1 (AUTOSOMAL RECESSIVE)-LIKE 1"/>
    <property type="match status" value="1"/>
</dbReference>
<dbReference type="InterPro" id="IPR055401">
    <property type="entry name" value="CEMIP_beta-hel_dom"/>
</dbReference>
<evidence type="ECO:0000313" key="4">
    <source>
        <dbReference type="Proteomes" id="UP001292094"/>
    </source>
</evidence>
<gene>
    <name evidence="3" type="ORF">Pmani_002132</name>
</gene>